<dbReference type="PANTHER" id="PTHR15504">
    <property type="entry name" value="NASOPHARYNGEAL EPITHELIUM SPECIFIC PROTEIN 1"/>
    <property type="match status" value="1"/>
</dbReference>
<reference evidence="10" key="1">
    <citation type="submission" date="2020-08" db="EMBL/GenBank/DDBJ databases">
        <title>Multicomponent nature underlies the extraordinary mechanical properties of spider dragline silk.</title>
        <authorList>
            <person name="Kono N."/>
            <person name="Nakamura H."/>
            <person name="Mori M."/>
            <person name="Yoshida Y."/>
            <person name="Ohtoshi R."/>
            <person name="Malay A.D."/>
            <person name="Moran D.A.P."/>
            <person name="Tomita M."/>
            <person name="Numata K."/>
            <person name="Arakawa K."/>
        </authorList>
    </citation>
    <scope>NUCLEOTIDE SEQUENCE</scope>
</reference>
<organism evidence="10 11">
    <name type="scientific">Nephila pilipes</name>
    <name type="common">Giant wood spider</name>
    <name type="synonym">Nephila maculata</name>
    <dbReference type="NCBI Taxonomy" id="299642"/>
    <lineage>
        <taxon>Eukaryota</taxon>
        <taxon>Metazoa</taxon>
        <taxon>Ecdysozoa</taxon>
        <taxon>Arthropoda</taxon>
        <taxon>Chelicerata</taxon>
        <taxon>Arachnida</taxon>
        <taxon>Araneae</taxon>
        <taxon>Araneomorphae</taxon>
        <taxon>Entelegynae</taxon>
        <taxon>Araneoidea</taxon>
        <taxon>Nephilidae</taxon>
        <taxon>Nephila</taxon>
    </lineage>
</organism>
<accession>A0A8X6J584</accession>
<dbReference type="PANTHER" id="PTHR15504:SF0">
    <property type="entry name" value="CILIA- AND FLAGELLA-ASSOCIATED PROTEIN 45"/>
    <property type="match status" value="1"/>
</dbReference>
<feature type="coiled-coil region" evidence="8">
    <location>
        <begin position="310"/>
        <end position="473"/>
    </location>
</feature>
<feature type="coiled-coil region" evidence="8">
    <location>
        <begin position="91"/>
        <end position="212"/>
    </location>
</feature>
<feature type="domain" description="Trichohyalin-plectin-homology" evidence="9">
    <location>
        <begin position="162"/>
        <end position="510"/>
    </location>
</feature>
<comment type="caution">
    <text evidence="10">The sequence shown here is derived from an EMBL/GenBank/DDBJ whole genome shotgun (WGS) entry which is preliminary data.</text>
</comment>
<dbReference type="EMBL" id="BMAW01042858">
    <property type="protein sequence ID" value="GFS36463.1"/>
    <property type="molecule type" value="Genomic_DNA"/>
</dbReference>
<comment type="subcellular location">
    <subcellularLocation>
        <location evidence="1">Cell projection</location>
        <location evidence="1">Cilium</location>
        <location evidence="1">Flagellum</location>
    </subcellularLocation>
</comment>
<dbReference type="Pfam" id="PF13868">
    <property type="entry name" value="TPH"/>
    <property type="match status" value="1"/>
</dbReference>
<dbReference type="AlphaFoldDB" id="A0A8X6J584"/>
<dbReference type="InterPro" id="IPR043597">
    <property type="entry name" value="TPH_dom"/>
</dbReference>
<dbReference type="InterPro" id="IPR033253">
    <property type="entry name" value="CFAP45"/>
</dbReference>
<evidence type="ECO:0000259" key="9">
    <source>
        <dbReference type="Pfam" id="PF13868"/>
    </source>
</evidence>
<proteinExistence type="inferred from homology"/>
<gene>
    <name evidence="10" type="primary">AVEN_258168_1</name>
    <name evidence="10" type="ORF">NPIL_685261</name>
</gene>
<keyword evidence="5" id="KW-0966">Cell projection</keyword>
<evidence type="ECO:0000256" key="8">
    <source>
        <dbReference type="SAM" id="Coils"/>
    </source>
</evidence>
<keyword evidence="2" id="KW-0282">Flagellum</keyword>
<evidence type="ECO:0000256" key="4">
    <source>
        <dbReference type="ARBA" id="ARBA00023069"/>
    </source>
</evidence>
<sequence>MKQKFKALIELKHQSIINMNKKPFPCSDYRRNSGPKIYKDPTPFMTVVDVAPEDREEIHFMSRDLARKLIVPRTDKRVKGLINQEKFEQLKKAALVSLKKEEEVVKEAKRKNWERLQKEQEARKAEFESWDLVRKKNEQLNELEEEAKQKMEHMRQKADETIKEQNEEIKEINKLILSAKVQAIRDAQVDEKKHIKKEHIEAEKNLDEIMEKERRKGVLKERDMLERRKEACYQAASHLQEQIKENKERKLLEEESKIKEGDLLLKKLKEDQMRDYQEMKIHHAKKKAIFEELTKGNEEILKRKVAARKISEKEDKVIAEYQRLKAAQEEAKEVAEKEAKRQREMELTKLGEMQERASSLYAEQEALRARRAQEEKEREYRKKEKLEALKKKKTIEDLKRSRAQQLEHQENLKRVKAATNIKELEKLLEKLKLETQEEERKKLFKKLANLKHLEELKEQMRKKEIEKITEKKEFYKEGIHLQQEEKRRYEMLDMIKKEKLNELRKHNVPEIYINHIKRKINLQN</sequence>
<evidence type="ECO:0000313" key="11">
    <source>
        <dbReference type="Proteomes" id="UP000887013"/>
    </source>
</evidence>
<name>A0A8X6J584_NEPPI</name>
<dbReference type="GO" id="GO:0031514">
    <property type="term" value="C:motile cilium"/>
    <property type="evidence" value="ECO:0007669"/>
    <property type="project" value="UniProtKB-SubCell"/>
</dbReference>
<evidence type="ECO:0000256" key="2">
    <source>
        <dbReference type="ARBA" id="ARBA00022846"/>
    </source>
</evidence>
<evidence type="ECO:0000256" key="3">
    <source>
        <dbReference type="ARBA" id="ARBA00023054"/>
    </source>
</evidence>
<evidence type="ECO:0000256" key="5">
    <source>
        <dbReference type="ARBA" id="ARBA00023273"/>
    </source>
</evidence>
<keyword evidence="3 8" id="KW-0175">Coiled coil</keyword>
<keyword evidence="4" id="KW-0969">Cilium</keyword>
<protein>
    <recommendedName>
        <fullName evidence="7">Cilia- and flagella-associated protein 45</fullName>
    </recommendedName>
</protein>
<dbReference type="OrthoDB" id="1902038at2759"/>
<dbReference type="Proteomes" id="UP000887013">
    <property type="component" value="Unassembled WGS sequence"/>
</dbReference>
<evidence type="ECO:0000256" key="7">
    <source>
        <dbReference type="ARBA" id="ARBA00034142"/>
    </source>
</evidence>
<keyword evidence="11" id="KW-1185">Reference proteome</keyword>
<evidence type="ECO:0000256" key="1">
    <source>
        <dbReference type="ARBA" id="ARBA00004230"/>
    </source>
</evidence>
<comment type="similarity">
    <text evidence="6">Belongs to the CFAP45 family.</text>
</comment>
<evidence type="ECO:0000313" key="10">
    <source>
        <dbReference type="EMBL" id="GFS36463.1"/>
    </source>
</evidence>
<evidence type="ECO:0000256" key="6">
    <source>
        <dbReference type="ARBA" id="ARBA00034116"/>
    </source>
</evidence>